<reference evidence="1 2" key="1">
    <citation type="submission" date="2018-04" db="EMBL/GenBank/DDBJ databases">
        <title>Denitrifier Microvirgula.</title>
        <authorList>
            <person name="Anderson E."/>
            <person name="Jang J."/>
            <person name="Ishii S."/>
        </authorList>
    </citation>
    <scope>NUCLEOTIDE SEQUENCE [LARGE SCALE GENOMIC DNA]</scope>
    <source>
        <strain evidence="1 2">BE2.4</strain>
    </source>
</reference>
<protein>
    <recommendedName>
        <fullName evidence="3">Phosphoglycerate mutase</fullName>
    </recommendedName>
</protein>
<dbReference type="InterPro" id="IPR016631">
    <property type="entry name" value="Regulatory_RpfE"/>
</dbReference>
<sequence>MTLDLLLPGLAWPADNVSDVTRDLDLPALGWLLSRATLSPHATTAFEEVAAGLFGLEQAPVARIGGLADGLDTRQGHWLRADPVFLRPERDALVLADSGIMHIEQREADALVAALNRFFVGDGLVFHAPAPDRWYVERPSPFGASFTRLESVIGDNIDRHLPRGAEAMQWHRWLNEVQMLLFAEPVNAERESAGEPVINSVWFWGEGDWPSVTPASRYRQVLADAPLLRGLASLSGAESGSAPFAFAGLPAGAMDGDTLVLIDRLEGAAQYRDAWGWREALQALERDWFAPLAAALRAGRPGHLRILVPGPRGFSATLTPAARWQCWKRPRTLARLL</sequence>
<accession>A0A2U3TH25</accession>
<evidence type="ECO:0000313" key="2">
    <source>
        <dbReference type="Proteomes" id="UP000244173"/>
    </source>
</evidence>
<dbReference type="RefSeq" id="WP_107888524.1">
    <property type="nucleotide sequence ID" value="NZ_CP028519.1"/>
</dbReference>
<keyword evidence="2" id="KW-1185">Reference proteome</keyword>
<dbReference type="AlphaFoldDB" id="A0A2U3TH25"/>
<dbReference type="KEGG" id="maer:DAI18_00540"/>
<dbReference type="EMBL" id="CP028519">
    <property type="protein sequence ID" value="AVY92701.1"/>
    <property type="molecule type" value="Genomic_DNA"/>
</dbReference>
<gene>
    <name evidence="1" type="ORF">DAI18_00540</name>
</gene>
<organism evidence="1 2">
    <name type="scientific">Microvirgula aerodenitrificans</name>
    <dbReference type="NCBI Taxonomy" id="57480"/>
    <lineage>
        <taxon>Bacteria</taxon>
        <taxon>Pseudomonadati</taxon>
        <taxon>Pseudomonadota</taxon>
        <taxon>Betaproteobacteria</taxon>
        <taxon>Neisseriales</taxon>
        <taxon>Aquaspirillaceae</taxon>
        <taxon>Microvirgula</taxon>
    </lineage>
</organism>
<dbReference type="OrthoDB" id="5295974at2"/>
<proteinExistence type="predicted"/>
<evidence type="ECO:0000313" key="1">
    <source>
        <dbReference type="EMBL" id="AVY92701.1"/>
    </source>
</evidence>
<dbReference type="PIRSF" id="PIRSF015283">
    <property type="entry name" value="Regulatory_RpfE"/>
    <property type="match status" value="1"/>
</dbReference>
<evidence type="ECO:0008006" key="3">
    <source>
        <dbReference type="Google" id="ProtNLM"/>
    </source>
</evidence>
<dbReference type="STRING" id="1122240.GCA_000620105_00795"/>
<name>A0A2U3TH25_9NEIS</name>
<dbReference type="Proteomes" id="UP000244173">
    <property type="component" value="Chromosome"/>
</dbReference>